<dbReference type="PANTHER" id="PTHR18964:SF149">
    <property type="entry name" value="BIFUNCTIONAL UDP-N-ACETYLGLUCOSAMINE 2-EPIMERASE_N-ACETYLMANNOSAMINE KINASE"/>
    <property type="match status" value="1"/>
</dbReference>
<dbReference type="Pfam" id="PF12802">
    <property type="entry name" value="MarR_2"/>
    <property type="match status" value="1"/>
</dbReference>
<dbReference type="InterPro" id="IPR043129">
    <property type="entry name" value="ATPase_NBD"/>
</dbReference>
<dbReference type="InterPro" id="IPR036390">
    <property type="entry name" value="WH_DNA-bd_sf"/>
</dbReference>
<dbReference type="InterPro" id="IPR036388">
    <property type="entry name" value="WH-like_DNA-bd_sf"/>
</dbReference>
<dbReference type="InterPro" id="IPR000600">
    <property type="entry name" value="ROK"/>
</dbReference>
<dbReference type="STRING" id="37928.SAMN04489742_1299"/>
<dbReference type="Gene3D" id="3.30.420.40">
    <property type="match status" value="2"/>
</dbReference>
<evidence type="ECO:0000259" key="2">
    <source>
        <dbReference type="Pfam" id="PF12802"/>
    </source>
</evidence>
<dbReference type="Proteomes" id="UP000181917">
    <property type="component" value="Unassembled WGS sequence"/>
</dbReference>
<dbReference type="SUPFAM" id="SSF46785">
    <property type="entry name" value="Winged helix' DNA-binding domain"/>
    <property type="match status" value="1"/>
</dbReference>
<dbReference type="PANTHER" id="PTHR18964">
    <property type="entry name" value="ROK (REPRESSOR, ORF, KINASE) FAMILY"/>
    <property type="match status" value="1"/>
</dbReference>
<dbReference type="CDD" id="cd00090">
    <property type="entry name" value="HTH_ARSR"/>
    <property type="match status" value="1"/>
</dbReference>
<accession>A0A1H1B8X3</accession>
<dbReference type="EMBL" id="FNKH01000002">
    <property type="protein sequence ID" value="SDQ48415.1"/>
    <property type="molecule type" value="Genomic_DNA"/>
</dbReference>
<dbReference type="GO" id="GO:0016301">
    <property type="term" value="F:kinase activity"/>
    <property type="evidence" value="ECO:0007669"/>
    <property type="project" value="UniProtKB-KW"/>
</dbReference>
<dbReference type="SUPFAM" id="SSF53067">
    <property type="entry name" value="Actin-like ATPase domain"/>
    <property type="match status" value="1"/>
</dbReference>
<protein>
    <submittedName>
        <fullName evidence="3">Sugar kinase of the NBD/HSP70 family, may contain an N-terminal HTH domain</fullName>
    </submittedName>
</protein>
<dbReference type="InterPro" id="IPR000835">
    <property type="entry name" value="HTH_MarR-typ"/>
</dbReference>
<dbReference type="Pfam" id="PF00480">
    <property type="entry name" value="ROK"/>
    <property type="match status" value="1"/>
</dbReference>
<gene>
    <name evidence="3" type="ORF">SAMN04489742_1299</name>
</gene>
<sequence>MQRGSNLGRLGGYNQAVILDAIRRAPEGIARVELVERTGLSPQTISNVVRRLVDDGLVREDRKTVSGPGKPRTVLELEVSSRIAIGIHLDPAVMTVVALNLHGEVVASTDHRMPGVGEPDGIVSQMADAVETLIATARLDRKRILGVGLAAPGPIDGIEGMMVSPPMLPGWDRVPLREPLEELIDLPVWLDKDVTAAAVAELWASDRDAPSSFAFIYLGTGLGAGVVLQNEVQHGSSGNIGEIGHFPVPDEVPLCECGRRNCIGMSLNFVTLIRQGIEAGIFPKNHDEQGLDGTTAAIFELTSMAGAGNAEAQAIVNRAARNLAFVVAQVANVLDVQRIIFGGPLWDGLAGVGLPPLREEIQKHFVAKDIHQLEVVGSDLGEQVGAIGGACLVLDQAFSPKTRGLLLET</sequence>
<dbReference type="Gene3D" id="1.10.10.10">
    <property type="entry name" value="Winged helix-like DNA-binding domain superfamily/Winged helix DNA-binding domain"/>
    <property type="match status" value="1"/>
</dbReference>
<dbReference type="AlphaFoldDB" id="A0A1H1B8X3"/>
<evidence type="ECO:0000313" key="4">
    <source>
        <dbReference type="Proteomes" id="UP000181917"/>
    </source>
</evidence>
<comment type="similarity">
    <text evidence="1">Belongs to the ROK (NagC/XylR) family.</text>
</comment>
<keyword evidence="3" id="KW-0418">Kinase</keyword>
<feature type="domain" description="HTH marR-type" evidence="2">
    <location>
        <begin position="14"/>
        <end position="60"/>
    </location>
</feature>
<dbReference type="RefSeq" id="WP_074699724.1">
    <property type="nucleotide sequence ID" value="NZ_CP018863.1"/>
</dbReference>
<name>A0A1H1B8X3_9MICC</name>
<reference evidence="3 4" key="1">
    <citation type="submission" date="2016-10" db="EMBL/GenBank/DDBJ databases">
        <authorList>
            <person name="de Groot N.N."/>
        </authorList>
    </citation>
    <scope>NUCLEOTIDE SEQUENCE [LARGE SCALE GENOMIC DNA]</scope>
    <source>
        <strain evidence="3 4">DSM 20117</strain>
    </source>
</reference>
<dbReference type="GO" id="GO:0003700">
    <property type="term" value="F:DNA-binding transcription factor activity"/>
    <property type="evidence" value="ECO:0007669"/>
    <property type="project" value="InterPro"/>
</dbReference>
<organism evidence="3 4">
    <name type="scientific">Crystallibacter crystallopoietes</name>
    <dbReference type="NCBI Taxonomy" id="37928"/>
    <lineage>
        <taxon>Bacteria</taxon>
        <taxon>Bacillati</taxon>
        <taxon>Actinomycetota</taxon>
        <taxon>Actinomycetes</taxon>
        <taxon>Micrococcales</taxon>
        <taxon>Micrococcaceae</taxon>
        <taxon>Crystallibacter</taxon>
    </lineage>
</organism>
<keyword evidence="4" id="KW-1185">Reference proteome</keyword>
<proteinExistence type="inferred from homology"/>
<dbReference type="InterPro" id="IPR049874">
    <property type="entry name" value="ROK_cs"/>
</dbReference>
<dbReference type="PROSITE" id="PS01125">
    <property type="entry name" value="ROK"/>
    <property type="match status" value="1"/>
</dbReference>
<dbReference type="OrthoDB" id="4083144at2"/>
<evidence type="ECO:0000313" key="3">
    <source>
        <dbReference type="EMBL" id="SDQ48415.1"/>
    </source>
</evidence>
<dbReference type="InterPro" id="IPR011991">
    <property type="entry name" value="ArsR-like_HTH"/>
</dbReference>
<evidence type="ECO:0000256" key="1">
    <source>
        <dbReference type="ARBA" id="ARBA00006479"/>
    </source>
</evidence>
<dbReference type="KEGG" id="acry:AC20117_10860"/>
<keyword evidence="3" id="KW-0808">Transferase</keyword>